<dbReference type="SUPFAM" id="SSF56112">
    <property type="entry name" value="Protein kinase-like (PK-like)"/>
    <property type="match status" value="1"/>
</dbReference>
<sequence length="237" mass="27452">MRWSLEKRRCRKVFKKQQILNGHYEVIDFINQRFFSFIYTAKDLESNLEVAVKQLKFEDESEVKHEYDTLILLDPFTYCPTPLEFGAEPQNASFFIISWEGKSLHELKELNNNNKFTSNTTSLILYHTFVAIKFIHERGIAHGDMSSKNVGIPKNAEKGRIILYGFGCSAPANPITSRQDILDIMTITGEISTQNRTLNKCRDVLENDPNTTVEPLIEMVSEETMFNPDARFDWELE</sequence>
<dbReference type="FunFam" id="1.10.510.10:FF:002459">
    <property type="match status" value="1"/>
</dbReference>
<dbReference type="Proteomes" id="UP000829354">
    <property type="component" value="Chromosome X"/>
</dbReference>
<evidence type="ECO:0000313" key="3">
    <source>
        <dbReference type="Proteomes" id="UP000829354"/>
    </source>
</evidence>
<reference evidence="2 3" key="1">
    <citation type="submission" date="2022-04" db="EMBL/GenBank/DDBJ databases">
        <title>Chromosome-level reference genomes for two strains of Caenorhabditis briggsae: an improved platform for comparative genomics.</title>
        <authorList>
            <person name="Stevens L."/>
            <person name="Andersen E."/>
        </authorList>
    </citation>
    <scope>NUCLEOTIDE SEQUENCE [LARGE SCALE GENOMIC DNA]</scope>
    <source>
        <strain evidence="2">VX34</strain>
        <tissue evidence="2">Whole-organism</tissue>
    </source>
</reference>
<dbReference type="Gene3D" id="1.10.510.10">
    <property type="entry name" value="Transferase(Phosphotransferase) domain 1"/>
    <property type="match status" value="1"/>
</dbReference>
<protein>
    <recommendedName>
        <fullName evidence="1">Protein kinase domain-containing protein</fullName>
    </recommendedName>
</protein>
<keyword evidence="3" id="KW-1185">Reference proteome</keyword>
<dbReference type="Gene3D" id="3.30.200.20">
    <property type="entry name" value="Phosphorylase Kinase, domain 1"/>
    <property type="match status" value="1"/>
</dbReference>
<dbReference type="EMBL" id="CP092625">
    <property type="protein sequence ID" value="UMM39926.1"/>
    <property type="molecule type" value="Genomic_DNA"/>
</dbReference>
<dbReference type="PROSITE" id="PS50011">
    <property type="entry name" value="PROTEIN_KINASE_DOM"/>
    <property type="match status" value="1"/>
</dbReference>
<name>A0AAE9FFD6_CAEBR</name>
<accession>A0AAE9FFD6</accession>
<feature type="domain" description="Protein kinase" evidence="1">
    <location>
        <begin position="24"/>
        <end position="237"/>
    </location>
</feature>
<dbReference type="InterPro" id="IPR011009">
    <property type="entry name" value="Kinase-like_dom_sf"/>
</dbReference>
<dbReference type="GO" id="GO:0005524">
    <property type="term" value="F:ATP binding"/>
    <property type="evidence" value="ECO:0007669"/>
    <property type="project" value="InterPro"/>
</dbReference>
<evidence type="ECO:0000313" key="2">
    <source>
        <dbReference type="EMBL" id="UMM39926.1"/>
    </source>
</evidence>
<dbReference type="AlphaFoldDB" id="A0AAE9FFD6"/>
<gene>
    <name evidence="2" type="ORF">L5515_016766</name>
</gene>
<dbReference type="InterPro" id="IPR000719">
    <property type="entry name" value="Prot_kinase_dom"/>
</dbReference>
<organism evidence="2 3">
    <name type="scientific">Caenorhabditis briggsae</name>
    <dbReference type="NCBI Taxonomy" id="6238"/>
    <lineage>
        <taxon>Eukaryota</taxon>
        <taxon>Metazoa</taxon>
        <taxon>Ecdysozoa</taxon>
        <taxon>Nematoda</taxon>
        <taxon>Chromadorea</taxon>
        <taxon>Rhabditida</taxon>
        <taxon>Rhabditina</taxon>
        <taxon>Rhabditomorpha</taxon>
        <taxon>Rhabditoidea</taxon>
        <taxon>Rhabditidae</taxon>
        <taxon>Peloderinae</taxon>
        <taxon>Caenorhabditis</taxon>
    </lineage>
</organism>
<dbReference type="Pfam" id="PF00069">
    <property type="entry name" value="Pkinase"/>
    <property type="match status" value="1"/>
</dbReference>
<evidence type="ECO:0000259" key="1">
    <source>
        <dbReference type="PROSITE" id="PS50011"/>
    </source>
</evidence>
<dbReference type="GO" id="GO:0004672">
    <property type="term" value="F:protein kinase activity"/>
    <property type="evidence" value="ECO:0007669"/>
    <property type="project" value="InterPro"/>
</dbReference>
<proteinExistence type="predicted"/>